<dbReference type="InterPro" id="IPR020635">
    <property type="entry name" value="Tyr_kinase_cat_dom"/>
</dbReference>
<keyword evidence="10 17" id="KW-0472">Membrane</keyword>
<evidence type="ECO:0000256" key="11">
    <source>
        <dbReference type="ARBA" id="ARBA00023137"/>
    </source>
</evidence>
<dbReference type="InterPro" id="IPR036941">
    <property type="entry name" value="Rcpt_L-dom_sf"/>
</dbReference>
<keyword evidence="4" id="KW-0808">Transferase</keyword>
<keyword evidence="8 15" id="KW-0067">ATP-binding</keyword>
<keyword evidence="20" id="KW-1185">Reference proteome</keyword>
<evidence type="ECO:0000313" key="19">
    <source>
        <dbReference type="EMBL" id="CAK8673261.1"/>
    </source>
</evidence>
<keyword evidence="7" id="KW-0418">Kinase</keyword>
<evidence type="ECO:0000256" key="2">
    <source>
        <dbReference type="ARBA" id="ARBA00011902"/>
    </source>
</evidence>
<dbReference type="Gene3D" id="3.80.20.20">
    <property type="entry name" value="Receptor L-domain"/>
    <property type="match status" value="2"/>
</dbReference>
<dbReference type="InterPro" id="IPR006212">
    <property type="entry name" value="Furin_repeat"/>
</dbReference>
<dbReference type="EC" id="2.7.10.1" evidence="2"/>
<dbReference type="CDD" id="cd00064">
    <property type="entry name" value="FU"/>
    <property type="match status" value="3"/>
</dbReference>
<dbReference type="Pfam" id="PF01030">
    <property type="entry name" value="Recep_L_domain"/>
    <property type="match status" value="2"/>
</dbReference>
<dbReference type="SUPFAM" id="SSF52058">
    <property type="entry name" value="L domain-like"/>
    <property type="match status" value="2"/>
</dbReference>
<feature type="transmembrane region" description="Helical" evidence="17">
    <location>
        <begin position="727"/>
        <end position="750"/>
    </location>
</feature>
<keyword evidence="12" id="KW-0675">Receptor</keyword>
<dbReference type="PROSITE" id="PS50011">
    <property type="entry name" value="PROTEIN_KINASE_DOM"/>
    <property type="match status" value="1"/>
</dbReference>
<dbReference type="SMART" id="SM00219">
    <property type="entry name" value="TyrKc"/>
    <property type="match status" value="1"/>
</dbReference>
<evidence type="ECO:0000256" key="9">
    <source>
        <dbReference type="ARBA" id="ARBA00022989"/>
    </source>
</evidence>
<dbReference type="InterPro" id="IPR011009">
    <property type="entry name" value="Kinase-like_dom_sf"/>
</dbReference>
<dbReference type="InterPro" id="IPR017441">
    <property type="entry name" value="Protein_kinase_ATP_BS"/>
</dbReference>
<keyword evidence="3" id="KW-0597">Phosphoprotein</keyword>
<gene>
    <name evidence="19" type="ORF">CVLEPA_LOCUS3070</name>
</gene>
<keyword evidence="11" id="KW-0829">Tyrosine-protein kinase</keyword>
<dbReference type="Gene3D" id="2.10.220.10">
    <property type="entry name" value="Hormone Receptor, Insulin-like Growth Factor Receptor 1, Chain A, domain 2"/>
    <property type="match status" value="3"/>
</dbReference>
<evidence type="ECO:0000256" key="14">
    <source>
        <dbReference type="ARBA" id="ARBA00051243"/>
    </source>
</evidence>
<evidence type="ECO:0000256" key="7">
    <source>
        <dbReference type="ARBA" id="ARBA00022777"/>
    </source>
</evidence>
<dbReference type="InterPro" id="IPR000494">
    <property type="entry name" value="Rcpt_L-dom"/>
</dbReference>
<feature type="domain" description="Protein kinase" evidence="18">
    <location>
        <begin position="809"/>
        <end position="1080"/>
    </location>
</feature>
<feature type="region of interest" description="Disordered" evidence="16">
    <location>
        <begin position="1271"/>
        <end position="1350"/>
    </location>
</feature>
<dbReference type="InterPro" id="IPR001245">
    <property type="entry name" value="Ser-Thr/Tyr_kinase_cat_dom"/>
</dbReference>
<dbReference type="SMART" id="SM00261">
    <property type="entry name" value="FU"/>
    <property type="match status" value="6"/>
</dbReference>
<dbReference type="EMBL" id="CAWYQH010000002">
    <property type="protein sequence ID" value="CAK8673261.1"/>
    <property type="molecule type" value="Genomic_DNA"/>
</dbReference>
<evidence type="ECO:0000256" key="12">
    <source>
        <dbReference type="ARBA" id="ARBA00023170"/>
    </source>
</evidence>
<sequence>MMRAILGNAVMNPNAHGKIKRPNLVEGAESEPKICFGTTSGLSVGEDRLDHYVKMYKKYRNCTIVKGNLEITGLQSSKLEISFLQGIEEVTGYVIIALNYLPYLPLQNLKIIRGRELYKGKYALYVKLNVNQQHKSKGLKALRLSSLTEIVHGSVHINNNPQLCFADTIHWDDILNPVQQKIGNWTYEVSNNKDPALCARCNESCVAGCWGKGNEMCQQLTLEHCSPECEDARCRGTTRDDCCDSECAVGCSGPTARDCTICLHVNNSGSCEFACPPEFIYDPQTQRNIPNPKFKYHYDDRCVNKCPSNLLIEDNGCVKSCRVGFHNNGEGKCVPCKEEVCDKECYGVGHADGPLVHFKTVDSSNVHYFKGCNIVKGNVVFQSFAFAGDTHTKLPPMNVSQMAAFKDVKTITGYLHIVAWPKELANFSVFKNLQIIGGVGLYHDIVALIIQDNTHPAGPFYLDQITSLGFESLRAINHGNVYIGYCQNLCYEQLVNWTSIIRHHTEYRGFSNGLLLRKNGESTQCNTTTCDPECDSNGCWGPGPDQCLKCSHYTYFGRTCMESCPVELGIYANHTDFQCKPCHDLCNGTCYGEGPGKCFGCKYASYNGICLEECPSDMYNTHNSTECQKCHPNCVSHRGERFCTGPGNTVGKNACNYCDFATTTAGGLDILQCLPPGSRCPNAHFSHDGSIKSATHTCVPCIEGCTNCTGSRREDCRHALRSQNDTVVAAVVIPVVLVVLSVLVGIVLCCRYRRRQNIKKRQHSMRALGIDPCAEESQMDARARLMEPMTPSGVAPNQAQLRIVKDAELRIGKILGSGAFGTVHKGYWIPDLAPRERVKVPVAIKVLRDESSQVASNEILDEAFVMASCEHPNLVRLLGISLSQRIMLITQLMPLGNLLEYVRENKDNIGSQHLLNWSLQIAKGMRYLAEEKHLVHRDLAARNVLVKSPNHVRITDFGLAKLLDVNEDVYRAEGGKMPIKWLALESIQHRIFTQKSDVWGFGVTMWELMTFGKKPYENVPAREVHTLLEKGERLPQPYICTIDIYMLLIKCWTVDAEARPTFRELSEDLSKMARDPQRYVVIDNEGHLTELPSPTTSEFLRSLMNEEGDDFPITDAEEYLHPQALTGAEDGAWNDNPFALQPCPSVVPWKRQHQQQLSSTSSQQALLEARGGGSGRFRGRMDSGRLAQNSRNADRRLDSVMTTMTNLSSISGSQPNGASTPFTSVTMPISPDMTCDDEVVLSVAGGAMTGQKEGLPNQAVLGVINNARTFSESSDVFGPPSSKRPDDNPQGWPGNHCPDQAQRLTRAREDSTTMRYSAEPVSLLRQQQTKPNENKTKVQQKPAIEFSKDEDGYLTPFEAANKRPEYLDPSEFPPSPFATKPPVNILDLPTSSLSNPEYEPAFVPSDPGVHLDEDGYEIPISSGVAPEYQNLDQEENLKPDPAFSLRHPSQSGDSVGSEKRDSGMQSDEDGEKKTTAVANPNYDFLENANSDAGLLGQEQPEYVNTPAPAEKGAFPDDDIFSLMQKNHKHLPNSKEGIGRTYSEPDSGVGIEVAVDNMLYHKLGAAWDNSE</sequence>
<name>A0ABP0F1F6_CLALP</name>
<accession>A0ABP0F1F6</accession>
<keyword evidence="13" id="KW-0325">Glycoprotein</keyword>
<comment type="caution">
    <text evidence="19">The sequence shown here is derived from an EMBL/GenBank/DDBJ whole genome shotgun (WGS) entry which is preliminary data.</text>
</comment>
<feature type="binding site" evidence="15">
    <location>
        <position position="845"/>
    </location>
    <ligand>
        <name>ATP</name>
        <dbReference type="ChEBI" id="CHEBI:30616"/>
    </ligand>
</feature>
<feature type="region of interest" description="Disordered" evidence="16">
    <location>
        <begin position="1389"/>
        <end position="1488"/>
    </location>
</feature>
<dbReference type="InterPro" id="IPR050122">
    <property type="entry name" value="RTK"/>
</dbReference>
<evidence type="ECO:0000259" key="18">
    <source>
        <dbReference type="PROSITE" id="PS50011"/>
    </source>
</evidence>
<dbReference type="Pfam" id="PF00757">
    <property type="entry name" value="Furin-like"/>
    <property type="match status" value="1"/>
</dbReference>
<evidence type="ECO:0000256" key="17">
    <source>
        <dbReference type="SAM" id="Phobius"/>
    </source>
</evidence>
<comment type="subcellular location">
    <subcellularLocation>
        <location evidence="1">Membrane</location>
        <topology evidence="1">Single-pass type I membrane protein</topology>
    </subcellularLocation>
</comment>
<evidence type="ECO:0000256" key="16">
    <source>
        <dbReference type="SAM" id="MobiDB-lite"/>
    </source>
</evidence>
<dbReference type="SUPFAM" id="SSF56112">
    <property type="entry name" value="Protein kinase-like (PK-like)"/>
    <property type="match status" value="1"/>
</dbReference>
<dbReference type="Pfam" id="PF14843">
    <property type="entry name" value="GF_recep_IV"/>
    <property type="match status" value="1"/>
</dbReference>
<evidence type="ECO:0000256" key="4">
    <source>
        <dbReference type="ARBA" id="ARBA00022679"/>
    </source>
</evidence>
<protein>
    <recommendedName>
        <fullName evidence="2">receptor protein-tyrosine kinase</fullName>
        <ecNumber evidence="2">2.7.10.1</ecNumber>
    </recommendedName>
</protein>
<evidence type="ECO:0000256" key="5">
    <source>
        <dbReference type="ARBA" id="ARBA00022692"/>
    </source>
</evidence>
<dbReference type="InterPro" id="IPR032778">
    <property type="entry name" value="GF_recep_IV"/>
</dbReference>
<evidence type="ECO:0000256" key="15">
    <source>
        <dbReference type="PROSITE-ProRule" id="PRU10141"/>
    </source>
</evidence>
<keyword evidence="9 17" id="KW-1133">Transmembrane helix</keyword>
<evidence type="ECO:0000313" key="20">
    <source>
        <dbReference type="Proteomes" id="UP001642483"/>
    </source>
</evidence>
<dbReference type="Proteomes" id="UP001642483">
    <property type="component" value="Unassembled WGS sequence"/>
</dbReference>
<dbReference type="PROSITE" id="PS00109">
    <property type="entry name" value="PROTEIN_KINASE_TYR"/>
    <property type="match status" value="1"/>
</dbReference>
<feature type="region of interest" description="Disordered" evidence="16">
    <location>
        <begin position="1155"/>
        <end position="1182"/>
    </location>
</feature>
<keyword evidence="5 17" id="KW-0812">Transmembrane</keyword>
<dbReference type="InterPro" id="IPR000719">
    <property type="entry name" value="Prot_kinase_dom"/>
</dbReference>
<keyword evidence="6 15" id="KW-0547">Nucleotide-binding</keyword>
<dbReference type="Gene3D" id="3.30.200.20">
    <property type="entry name" value="Phosphorylase Kinase, domain 1"/>
    <property type="match status" value="1"/>
</dbReference>
<evidence type="ECO:0000256" key="1">
    <source>
        <dbReference type="ARBA" id="ARBA00004479"/>
    </source>
</evidence>
<proteinExistence type="predicted"/>
<dbReference type="InterPro" id="IPR044912">
    <property type="entry name" value="Egfr_JX_dom"/>
</dbReference>
<dbReference type="PROSITE" id="PS00107">
    <property type="entry name" value="PROTEIN_KINASE_ATP"/>
    <property type="match status" value="1"/>
</dbReference>
<dbReference type="SUPFAM" id="SSF57184">
    <property type="entry name" value="Growth factor receptor domain"/>
    <property type="match status" value="2"/>
</dbReference>
<dbReference type="InterPro" id="IPR009030">
    <property type="entry name" value="Growth_fac_rcpt_cys_sf"/>
</dbReference>
<dbReference type="Gene3D" id="6.10.250.2930">
    <property type="match status" value="1"/>
</dbReference>
<reference evidence="19 20" key="1">
    <citation type="submission" date="2024-02" db="EMBL/GenBank/DDBJ databases">
        <authorList>
            <person name="Daric V."/>
            <person name="Darras S."/>
        </authorList>
    </citation>
    <scope>NUCLEOTIDE SEQUENCE [LARGE SCALE GENOMIC DNA]</scope>
</reference>
<dbReference type="PANTHER" id="PTHR24416">
    <property type="entry name" value="TYROSINE-PROTEIN KINASE RECEPTOR"/>
    <property type="match status" value="1"/>
</dbReference>
<dbReference type="PANTHER" id="PTHR24416:SF566">
    <property type="entry name" value="EPIDERMAL GROWTH FACTOR RECEPTOR"/>
    <property type="match status" value="1"/>
</dbReference>
<dbReference type="Pfam" id="PF07714">
    <property type="entry name" value="PK_Tyr_Ser-Thr"/>
    <property type="match status" value="1"/>
</dbReference>
<evidence type="ECO:0000256" key="3">
    <source>
        <dbReference type="ARBA" id="ARBA00022553"/>
    </source>
</evidence>
<evidence type="ECO:0000256" key="10">
    <source>
        <dbReference type="ARBA" id="ARBA00023136"/>
    </source>
</evidence>
<evidence type="ECO:0000256" key="13">
    <source>
        <dbReference type="ARBA" id="ARBA00023180"/>
    </source>
</evidence>
<comment type="catalytic activity">
    <reaction evidence="14">
        <text>L-tyrosyl-[protein] + ATP = O-phospho-L-tyrosyl-[protein] + ADP + H(+)</text>
        <dbReference type="Rhea" id="RHEA:10596"/>
        <dbReference type="Rhea" id="RHEA-COMP:10136"/>
        <dbReference type="Rhea" id="RHEA-COMP:20101"/>
        <dbReference type="ChEBI" id="CHEBI:15378"/>
        <dbReference type="ChEBI" id="CHEBI:30616"/>
        <dbReference type="ChEBI" id="CHEBI:46858"/>
        <dbReference type="ChEBI" id="CHEBI:61978"/>
        <dbReference type="ChEBI" id="CHEBI:456216"/>
        <dbReference type="EC" id="2.7.10.1"/>
    </reaction>
</comment>
<feature type="compositionally biased region" description="Low complexity" evidence="16">
    <location>
        <begin position="1155"/>
        <end position="1164"/>
    </location>
</feature>
<evidence type="ECO:0000256" key="6">
    <source>
        <dbReference type="ARBA" id="ARBA00022741"/>
    </source>
</evidence>
<dbReference type="Gene3D" id="1.10.510.10">
    <property type="entry name" value="Transferase(Phosphotransferase) domain 1"/>
    <property type="match status" value="1"/>
</dbReference>
<dbReference type="PRINTS" id="PR00109">
    <property type="entry name" value="TYRKINASE"/>
</dbReference>
<evidence type="ECO:0000256" key="8">
    <source>
        <dbReference type="ARBA" id="ARBA00022840"/>
    </source>
</evidence>
<organism evidence="19 20">
    <name type="scientific">Clavelina lepadiformis</name>
    <name type="common">Light-bulb sea squirt</name>
    <name type="synonym">Ascidia lepadiformis</name>
    <dbReference type="NCBI Taxonomy" id="159417"/>
    <lineage>
        <taxon>Eukaryota</taxon>
        <taxon>Metazoa</taxon>
        <taxon>Chordata</taxon>
        <taxon>Tunicata</taxon>
        <taxon>Ascidiacea</taxon>
        <taxon>Aplousobranchia</taxon>
        <taxon>Clavelinidae</taxon>
        <taxon>Clavelina</taxon>
    </lineage>
</organism>
<dbReference type="InterPro" id="IPR008266">
    <property type="entry name" value="Tyr_kinase_AS"/>
</dbReference>
<feature type="region of interest" description="Disordered" evidence="16">
    <location>
        <begin position="1361"/>
        <end position="1380"/>
    </location>
</feature>
<dbReference type="InterPro" id="IPR006211">
    <property type="entry name" value="Furin-like_Cys-rich_dom"/>
</dbReference>
<dbReference type="CDD" id="cd05057">
    <property type="entry name" value="PTKc_EGFR_like"/>
    <property type="match status" value="1"/>
</dbReference>